<evidence type="ECO:0000256" key="2">
    <source>
        <dbReference type="ARBA" id="ARBA00004687"/>
    </source>
</evidence>
<evidence type="ECO:0000256" key="9">
    <source>
        <dbReference type="ARBA" id="ARBA00023136"/>
    </source>
</evidence>
<dbReference type="Proteomes" id="UP000001997">
    <property type="component" value="Unassembled WGS sequence"/>
</dbReference>
<dbReference type="eggNOG" id="KOG4123">
    <property type="taxonomic scope" value="Eukaryota"/>
</dbReference>
<name>A5DI88_PICGU</name>
<dbReference type="VEuPathDB" id="FungiDB:PGUG_02989"/>
<feature type="transmembrane region" description="Helical" evidence="11">
    <location>
        <begin position="176"/>
        <end position="200"/>
    </location>
</feature>
<proteinExistence type="inferred from homology"/>
<comment type="subcellular location">
    <subcellularLocation>
        <location evidence="1 11">Endoplasmic reticulum membrane</location>
        <topology evidence="1 11">Multi-pass membrane protein</topology>
    </subcellularLocation>
</comment>
<dbReference type="OrthoDB" id="10066429at2759"/>
<evidence type="ECO:0000256" key="4">
    <source>
        <dbReference type="ARBA" id="ARBA00022676"/>
    </source>
</evidence>
<keyword evidence="3" id="KW-0337">GPI-anchor biosynthesis</keyword>
<dbReference type="Pfam" id="PF03901">
    <property type="entry name" value="Glyco_transf_22"/>
    <property type="match status" value="1"/>
</dbReference>
<keyword evidence="13" id="KW-1185">Reference proteome</keyword>
<evidence type="ECO:0000256" key="10">
    <source>
        <dbReference type="ARBA" id="ARBA00038466"/>
    </source>
</evidence>
<feature type="transmembrane region" description="Helical" evidence="11">
    <location>
        <begin position="9"/>
        <end position="28"/>
    </location>
</feature>
<keyword evidence="6 11" id="KW-0812">Transmembrane</keyword>
<accession>A5DI88</accession>
<dbReference type="EC" id="2.4.1.-" evidence="11"/>
<dbReference type="STRING" id="294746.A5DI88"/>
<evidence type="ECO:0000256" key="3">
    <source>
        <dbReference type="ARBA" id="ARBA00022502"/>
    </source>
</evidence>
<dbReference type="HOGENOM" id="CLU_022957_2_0_1"/>
<evidence type="ECO:0000313" key="12">
    <source>
        <dbReference type="EMBL" id="EDK38891.2"/>
    </source>
</evidence>
<dbReference type="GeneID" id="5126997"/>
<dbReference type="PANTHER" id="PTHR22760:SF3">
    <property type="entry name" value="GPI MANNOSYLTRANSFERASE 4"/>
    <property type="match status" value="1"/>
</dbReference>
<feature type="transmembrane region" description="Helical" evidence="11">
    <location>
        <begin position="212"/>
        <end position="235"/>
    </location>
</feature>
<evidence type="ECO:0000256" key="7">
    <source>
        <dbReference type="ARBA" id="ARBA00022824"/>
    </source>
</evidence>
<evidence type="ECO:0000256" key="11">
    <source>
        <dbReference type="RuleBase" id="RU363075"/>
    </source>
</evidence>
<dbReference type="InterPro" id="IPR005599">
    <property type="entry name" value="GPI_mannosylTrfase"/>
</dbReference>
<evidence type="ECO:0000256" key="5">
    <source>
        <dbReference type="ARBA" id="ARBA00022679"/>
    </source>
</evidence>
<sequence length="512" mass="58919">MASYFSWRYIYFLTIGLRFLFALSDSYIHPDEHFQSVEVMSEFLGFTNKKPWEFTSDLPARSYGPLFLFYGPVFAIVRGMGVQLSPLVIWYLARLQFMILTWIVTDTCIFRMLPTKQERIKAIFFVSTSYVTHVYQSHCFSNSIETWLVMLGTLIIDNLRYNQDSKRPEIRSRPEYFNVFALGAILAVGIFNRVTMPAFFLVPSWFVLKHIWLHPLSAIVGIFGFIVPALTFVWIDTKMFGSMNSTPIITPLNNLIYNSSYDNLSHHGIHPFYTHILVNLPQLLGPSGIVYLFWKFKNDYWKTTPFLTAFSGILVLSIVPHQELRFLIPVIPLLSCCFDLRPFTGKNKVAYFAKPLLWIWYAFNIVLAVLMGIYHQGGVVPGLEHIRTESQSNIIPKTYIWWRTYSPPVWLLGDKKRHVQTLDIENGVLSGTVDGNKNIIIIDAKGTDIKNLEPFLVKGNYIVTPSASFETELSDIVQANLTWFHSAHCDLDHLDLSNYKTLKPGLGIYELL</sequence>
<dbReference type="KEGG" id="pgu:PGUG_02989"/>
<keyword evidence="5" id="KW-0808">Transferase</keyword>
<dbReference type="FunCoup" id="A5DI88">
    <property type="interactions" value="53"/>
</dbReference>
<dbReference type="RefSeq" id="XP_001485260.2">
    <property type="nucleotide sequence ID" value="XM_001485210.1"/>
</dbReference>
<feature type="transmembrane region" description="Helical" evidence="11">
    <location>
        <begin position="67"/>
        <end position="93"/>
    </location>
</feature>
<dbReference type="AlphaFoldDB" id="A5DI88"/>
<reference evidence="12 13" key="1">
    <citation type="journal article" date="2009" name="Nature">
        <title>Evolution of pathogenicity and sexual reproduction in eight Candida genomes.</title>
        <authorList>
            <person name="Butler G."/>
            <person name="Rasmussen M.D."/>
            <person name="Lin M.F."/>
            <person name="Santos M.A."/>
            <person name="Sakthikumar S."/>
            <person name="Munro C.A."/>
            <person name="Rheinbay E."/>
            <person name="Grabherr M."/>
            <person name="Forche A."/>
            <person name="Reedy J.L."/>
            <person name="Agrafioti I."/>
            <person name="Arnaud M.B."/>
            <person name="Bates S."/>
            <person name="Brown A.J."/>
            <person name="Brunke S."/>
            <person name="Costanzo M.C."/>
            <person name="Fitzpatrick D.A."/>
            <person name="de Groot P.W."/>
            <person name="Harris D."/>
            <person name="Hoyer L.L."/>
            <person name="Hube B."/>
            <person name="Klis F.M."/>
            <person name="Kodira C."/>
            <person name="Lennard N."/>
            <person name="Logue M.E."/>
            <person name="Martin R."/>
            <person name="Neiman A.M."/>
            <person name="Nikolaou E."/>
            <person name="Quail M.A."/>
            <person name="Quinn J."/>
            <person name="Santos M.C."/>
            <person name="Schmitzberger F.F."/>
            <person name="Sherlock G."/>
            <person name="Shah P."/>
            <person name="Silverstein K.A."/>
            <person name="Skrzypek M.S."/>
            <person name="Soll D."/>
            <person name="Staggs R."/>
            <person name="Stansfield I."/>
            <person name="Stumpf M.P."/>
            <person name="Sudbery P.E."/>
            <person name="Srikantha T."/>
            <person name="Zeng Q."/>
            <person name="Berman J."/>
            <person name="Berriman M."/>
            <person name="Heitman J."/>
            <person name="Gow N.A."/>
            <person name="Lorenz M.C."/>
            <person name="Birren B.W."/>
            <person name="Kellis M."/>
            <person name="Cuomo C.A."/>
        </authorList>
    </citation>
    <scope>NUCLEOTIDE SEQUENCE [LARGE SCALE GENOMIC DNA]</scope>
    <source>
        <strain evidence="13">ATCC 6260 / CBS 566 / DSM 6381 / JCM 1539 / NBRC 10279 / NRRL Y-324</strain>
    </source>
</reference>
<keyword evidence="9 11" id="KW-0472">Membrane</keyword>
<dbReference type="GO" id="GO:0006506">
    <property type="term" value="P:GPI anchor biosynthetic process"/>
    <property type="evidence" value="ECO:0007669"/>
    <property type="project" value="UniProtKB-KW"/>
</dbReference>
<gene>
    <name evidence="12" type="ORF">PGUG_02989</name>
</gene>
<evidence type="ECO:0000313" key="13">
    <source>
        <dbReference type="Proteomes" id="UP000001997"/>
    </source>
</evidence>
<keyword evidence="7 11" id="KW-0256">Endoplasmic reticulum</keyword>
<feature type="transmembrane region" description="Helical" evidence="11">
    <location>
        <begin position="356"/>
        <end position="374"/>
    </location>
</feature>
<protein>
    <recommendedName>
        <fullName evidence="11">Mannosyltransferase</fullName>
        <ecNumber evidence="11">2.4.1.-</ecNumber>
    </recommendedName>
</protein>
<evidence type="ECO:0000256" key="8">
    <source>
        <dbReference type="ARBA" id="ARBA00022989"/>
    </source>
</evidence>
<organism evidence="12 13">
    <name type="scientific">Meyerozyma guilliermondii (strain ATCC 6260 / CBS 566 / DSM 6381 / JCM 1539 / NBRC 10279 / NRRL Y-324)</name>
    <name type="common">Yeast</name>
    <name type="synonym">Candida guilliermondii</name>
    <dbReference type="NCBI Taxonomy" id="294746"/>
    <lineage>
        <taxon>Eukaryota</taxon>
        <taxon>Fungi</taxon>
        <taxon>Dikarya</taxon>
        <taxon>Ascomycota</taxon>
        <taxon>Saccharomycotina</taxon>
        <taxon>Pichiomycetes</taxon>
        <taxon>Debaryomycetaceae</taxon>
        <taxon>Meyerozyma</taxon>
    </lineage>
</organism>
<keyword evidence="8 11" id="KW-1133">Transmembrane helix</keyword>
<dbReference type="EMBL" id="CH408157">
    <property type="protein sequence ID" value="EDK38891.2"/>
    <property type="molecule type" value="Genomic_DNA"/>
</dbReference>
<evidence type="ECO:0000256" key="6">
    <source>
        <dbReference type="ARBA" id="ARBA00022692"/>
    </source>
</evidence>
<evidence type="ECO:0000256" key="1">
    <source>
        <dbReference type="ARBA" id="ARBA00004477"/>
    </source>
</evidence>
<dbReference type="InParanoid" id="A5DI88"/>
<dbReference type="PANTHER" id="PTHR22760">
    <property type="entry name" value="GLYCOSYLTRANSFERASE"/>
    <property type="match status" value="1"/>
</dbReference>
<dbReference type="OMA" id="GIMHQNG"/>
<comment type="similarity">
    <text evidence="10">Belongs to the glycosyltransferase 22 family. PIGZ subfamily.</text>
</comment>
<dbReference type="GO" id="GO:0005789">
    <property type="term" value="C:endoplasmic reticulum membrane"/>
    <property type="evidence" value="ECO:0007669"/>
    <property type="project" value="UniProtKB-SubCell"/>
</dbReference>
<feature type="transmembrane region" description="Helical" evidence="11">
    <location>
        <begin position="272"/>
        <end position="294"/>
    </location>
</feature>
<keyword evidence="4 11" id="KW-0328">Glycosyltransferase</keyword>
<dbReference type="GO" id="GO:0000026">
    <property type="term" value="F:alpha-1,2-mannosyltransferase activity"/>
    <property type="evidence" value="ECO:0007669"/>
    <property type="project" value="TreeGrafter"/>
</dbReference>
<comment type="pathway">
    <text evidence="2">Glycolipid biosynthesis; glycosylphosphatidylinositol-anchor biosynthesis.</text>
</comment>